<gene>
    <name evidence="1" type="ORF">UFOVP383_38</name>
</gene>
<organism evidence="1">
    <name type="scientific">uncultured Caudovirales phage</name>
    <dbReference type="NCBI Taxonomy" id="2100421"/>
    <lineage>
        <taxon>Viruses</taxon>
        <taxon>Duplodnaviria</taxon>
        <taxon>Heunggongvirae</taxon>
        <taxon>Uroviricota</taxon>
        <taxon>Caudoviricetes</taxon>
        <taxon>Peduoviridae</taxon>
        <taxon>Maltschvirus</taxon>
        <taxon>Maltschvirus maltsch</taxon>
    </lineage>
</organism>
<accession>A0A6J7X2P5</accession>
<sequence length="93" mass="10537">MKLSELHRIITIAMRSHAAQDAEVLLHYEQSAMEDGFSRDSSEGISDVRLIDDWPLPGKSLVTDEGWLPQKLVIFYDNHFKLDSSLDSCSEEA</sequence>
<protein>
    <submittedName>
        <fullName evidence="1">Uncharacterized protein</fullName>
    </submittedName>
</protein>
<dbReference type="EMBL" id="LR798321">
    <property type="protein sequence ID" value="CAB5223408.1"/>
    <property type="molecule type" value="Genomic_DNA"/>
</dbReference>
<evidence type="ECO:0000313" key="1">
    <source>
        <dbReference type="EMBL" id="CAB5223408.1"/>
    </source>
</evidence>
<reference evidence="1" key="1">
    <citation type="submission" date="2020-05" db="EMBL/GenBank/DDBJ databases">
        <authorList>
            <person name="Chiriac C."/>
            <person name="Salcher M."/>
            <person name="Ghai R."/>
            <person name="Kavagutti S V."/>
        </authorList>
    </citation>
    <scope>NUCLEOTIDE SEQUENCE</scope>
</reference>
<proteinExistence type="predicted"/>
<name>A0A6J7X2P5_9CAUD</name>